<dbReference type="InterPro" id="IPR002557">
    <property type="entry name" value="Chitin-bd_dom"/>
</dbReference>
<dbReference type="EMBL" id="CP111012">
    <property type="protein sequence ID" value="WAQ94012.1"/>
    <property type="molecule type" value="Genomic_DNA"/>
</dbReference>
<protein>
    <recommendedName>
        <fullName evidence="2">Chitin-binding type-2 domain-containing protein</fullName>
    </recommendedName>
</protein>
<evidence type="ECO:0000313" key="3">
    <source>
        <dbReference type="EMBL" id="WAQ94012.1"/>
    </source>
</evidence>
<gene>
    <name evidence="3" type="ORF">MAR_006483</name>
</gene>
<evidence type="ECO:0000313" key="4">
    <source>
        <dbReference type="Proteomes" id="UP001164746"/>
    </source>
</evidence>
<reference evidence="3" key="1">
    <citation type="submission" date="2022-11" db="EMBL/GenBank/DDBJ databases">
        <title>Centuries of genome instability and evolution in soft-shell clam transmissible cancer (bioRxiv).</title>
        <authorList>
            <person name="Hart S.F.M."/>
            <person name="Yonemitsu M.A."/>
            <person name="Giersch R.M."/>
            <person name="Beal B.F."/>
            <person name="Arriagada G."/>
            <person name="Davis B.W."/>
            <person name="Ostrander E.A."/>
            <person name="Goff S.P."/>
            <person name="Metzger M.J."/>
        </authorList>
    </citation>
    <scope>NUCLEOTIDE SEQUENCE</scope>
    <source>
        <strain evidence="3">MELC-2E11</strain>
        <tissue evidence="3">Siphon/mantle</tissue>
    </source>
</reference>
<name>A0ABY7D8K8_MYAAR</name>
<dbReference type="Proteomes" id="UP001164746">
    <property type="component" value="Chromosome 1"/>
</dbReference>
<feature type="domain" description="Chitin-binding type-2" evidence="2">
    <location>
        <begin position="59"/>
        <end position="124"/>
    </location>
</feature>
<keyword evidence="1" id="KW-0732">Signal</keyword>
<accession>A0ABY7D8K8</accession>
<proteinExistence type="predicted"/>
<keyword evidence="4" id="KW-1185">Reference proteome</keyword>
<sequence length="225" mass="25308">MESEMLLSLIVTVLFGVSDRVSCGNSMMSIILPPTVEVFVERTNRQGFEQKLSMKECMKSGCQTPSLCYLPHPTSCFKFIMCKPGEKGEMYVETMPCGFGTMWQHQEQGRDPVCDRYDLVACPNESCSIAGTTSYDLEDENCRTYMKCSQQECRLGAIPNDPSRFKMLDSAAEIIMPCSEDKQLKIQLVRKGLTVGVFVGDGELITFQKTQDLRGKVFKVRPNET</sequence>
<feature type="chain" id="PRO_5046722598" description="Chitin-binding type-2 domain-containing protein" evidence="1">
    <location>
        <begin position="24"/>
        <end position="225"/>
    </location>
</feature>
<evidence type="ECO:0000256" key="1">
    <source>
        <dbReference type="SAM" id="SignalP"/>
    </source>
</evidence>
<feature type="signal peptide" evidence="1">
    <location>
        <begin position="1"/>
        <end position="23"/>
    </location>
</feature>
<organism evidence="3 4">
    <name type="scientific">Mya arenaria</name>
    <name type="common">Soft-shell clam</name>
    <dbReference type="NCBI Taxonomy" id="6604"/>
    <lineage>
        <taxon>Eukaryota</taxon>
        <taxon>Metazoa</taxon>
        <taxon>Spiralia</taxon>
        <taxon>Lophotrochozoa</taxon>
        <taxon>Mollusca</taxon>
        <taxon>Bivalvia</taxon>
        <taxon>Autobranchia</taxon>
        <taxon>Heteroconchia</taxon>
        <taxon>Euheterodonta</taxon>
        <taxon>Imparidentia</taxon>
        <taxon>Neoheterodontei</taxon>
        <taxon>Myida</taxon>
        <taxon>Myoidea</taxon>
        <taxon>Myidae</taxon>
        <taxon>Mya</taxon>
    </lineage>
</organism>
<dbReference type="PROSITE" id="PS50940">
    <property type="entry name" value="CHIT_BIND_II"/>
    <property type="match status" value="1"/>
</dbReference>
<evidence type="ECO:0000259" key="2">
    <source>
        <dbReference type="PROSITE" id="PS50940"/>
    </source>
</evidence>